<name>A0A8X7VGX5_BRACI</name>
<reference evidence="1 2" key="1">
    <citation type="submission" date="2020-02" db="EMBL/GenBank/DDBJ databases">
        <authorList>
            <person name="Ma Q."/>
            <person name="Huang Y."/>
            <person name="Song X."/>
            <person name="Pei D."/>
        </authorList>
    </citation>
    <scope>NUCLEOTIDE SEQUENCE [LARGE SCALE GENOMIC DNA]</scope>
    <source>
        <strain evidence="1">Sxm20200214</strain>
        <tissue evidence="1">Leaf</tissue>
    </source>
</reference>
<accession>A0A8X7VGX5</accession>
<gene>
    <name evidence="1" type="ORF">Bca52824_022643</name>
</gene>
<dbReference type="Proteomes" id="UP000886595">
    <property type="component" value="Unassembled WGS sequence"/>
</dbReference>
<evidence type="ECO:0000313" key="1">
    <source>
        <dbReference type="EMBL" id="KAG2311086.1"/>
    </source>
</evidence>
<proteinExistence type="predicted"/>
<evidence type="ECO:0000313" key="2">
    <source>
        <dbReference type="Proteomes" id="UP000886595"/>
    </source>
</evidence>
<protein>
    <submittedName>
        <fullName evidence="1">Uncharacterized protein</fullName>
    </submittedName>
</protein>
<keyword evidence="2" id="KW-1185">Reference proteome</keyword>
<sequence length="126" mass="14230">MKLATVNPQMDLNLEGMVLGLFGDGRYKSESQKSSVDIIGFGTGPELEKKSSRMLKMFLTTFKVKVLTRKFFICKHRKDFGHVTITDQMADDIGHGNKWMGGDLQNFLHITMDLAMSLLSLKQQQS</sequence>
<comment type="caution">
    <text evidence="1">The sequence shown here is derived from an EMBL/GenBank/DDBJ whole genome shotgun (WGS) entry which is preliminary data.</text>
</comment>
<dbReference type="AlphaFoldDB" id="A0A8X7VGX5"/>
<dbReference type="EMBL" id="JAAMPC010000005">
    <property type="protein sequence ID" value="KAG2311086.1"/>
    <property type="molecule type" value="Genomic_DNA"/>
</dbReference>
<organism evidence="1 2">
    <name type="scientific">Brassica carinata</name>
    <name type="common">Ethiopian mustard</name>
    <name type="synonym">Abyssinian cabbage</name>
    <dbReference type="NCBI Taxonomy" id="52824"/>
    <lineage>
        <taxon>Eukaryota</taxon>
        <taxon>Viridiplantae</taxon>
        <taxon>Streptophyta</taxon>
        <taxon>Embryophyta</taxon>
        <taxon>Tracheophyta</taxon>
        <taxon>Spermatophyta</taxon>
        <taxon>Magnoliopsida</taxon>
        <taxon>eudicotyledons</taxon>
        <taxon>Gunneridae</taxon>
        <taxon>Pentapetalae</taxon>
        <taxon>rosids</taxon>
        <taxon>malvids</taxon>
        <taxon>Brassicales</taxon>
        <taxon>Brassicaceae</taxon>
        <taxon>Brassiceae</taxon>
        <taxon>Brassica</taxon>
    </lineage>
</organism>